<dbReference type="Pfam" id="PF14606">
    <property type="entry name" value="Lipase_GDSL_3"/>
    <property type="match status" value="1"/>
</dbReference>
<evidence type="ECO:0000259" key="1">
    <source>
        <dbReference type="Pfam" id="PF14606"/>
    </source>
</evidence>
<keyword evidence="4" id="KW-1185">Reference proteome</keyword>
<dbReference type="EMBL" id="JACRSQ010000028">
    <property type="protein sequence ID" value="MBC8544691.1"/>
    <property type="molecule type" value="Genomic_DNA"/>
</dbReference>
<dbReference type="Gene3D" id="3.40.50.1110">
    <property type="entry name" value="SGNH hydrolase"/>
    <property type="match status" value="1"/>
</dbReference>
<proteinExistence type="predicted"/>
<accession>A0A926DV79</accession>
<protein>
    <submittedName>
        <fullName evidence="3">SGNH/GDSL hydrolase family protein</fullName>
    </submittedName>
</protein>
<dbReference type="GO" id="GO:0016787">
    <property type="term" value="F:hydrolase activity"/>
    <property type="evidence" value="ECO:0007669"/>
    <property type="project" value="UniProtKB-KW"/>
</dbReference>
<reference evidence="3" key="1">
    <citation type="submission" date="2020-08" db="EMBL/GenBank/DDBJ databases">
        <title>Genome public.</title>
        <authorList>
            <person name="Liu C."/>
            <person name="Sun Q."/>
        </authorList>
    </citation>
    <scope>NUCLEOTIDE SEQUENCE</scope>
    <source>
        <strain evidence="3">NSJ-32</strain>
    </source>
</reference>
<dbReference type="InterPro" id="IPR032740">
    <property type="entry name" value="GxDLY"/>
</dbReference>
<dbReference type="AlphaFoldDB" id="A0A926DV79"/>
<organism evidence="3 4">
    <name type="scientific">Bianquea renquensis</name>
    <dbReference type="NCBI Taxonomy" id="2763661"/>
    <lineage>
        <taxon>Bacteria</taxon>
        <taxon>Bacillati</taxon>
        <taxon>Bacillota</taxon>
        <taxon>Clostridia</taxon>
        <taxon>Eubacteriales</taxon>
        <taxon>Bianqueaceae</taxon>
        <taxon>Bianquea</taxon>
    </lineage>
</organism>
<keyword evidence="3" id="KW-0378">Hydrolase</keyword>
<gene>
    <name evidence="3" type="ORF">H8730_14175</name>
</gene>
<feature type="domain" description="SGNH hydrolase-type esterase" evidence="1">
    <location>
        <begin position="157"/>
        <end position="328"/>
    </location>
</feature>
<name>A0A926DV79_9FIRM</name>
<dbReference type="Proteomes" id="UP000657006">
    <property type="component" value="Unassembled WGS sequence"/>
</dbReference>
<dbReference type="RefSeq" id="WP_177718524.1">
    <property type="nucleotide sequence ID" value="NZ_JACRSQ010000028.1"/>
</dbReference>
<dbReference type="InterPro" id="IPR013830">
    <property type="entry name" value="SGNH_hydro"/>
</dbReference>
<evidence type="ECO:0000313" key="3">
    <source>
        <dbReference type="EMBL" id="MBC8544691.1"/>
    </source>
</evidence>
<dbReference type="SUPFAM" id="SSF52266">
    <property type="entry name" value="SGNH hydrolase"/>
    <property type="match status" value="1"/>
</dbReference>
<comment type="caution">
    <text evidence="3">The sequence shown here is derived from an EMBL/GenBank/DDBJ whole genome shotgun (WGS) entry which is preliminary data.</text>
</comment>
<dbReference type="InterPro" id="IPR036514">
    <property type="entry name" value="SGNH_hydro_sf"/>
</dbReference>
<evidence type="ECO:0000259" key="2">
    <source>
        <dbReference type="Pfam" id="PF14607"/>
    </source>
</evidence>
<evidence type="ECO:0000313" key="4">
    <source>
        <dbReference type="Proteomes" id="UP000657006"/>
    </source>
</evidence>
<feature type="domain" description="SGNH hydrolase-type esterase N-terminal" evidence="2">
    <location>
        <begin position="3"/>
        <end position="145"/>
    </location>
</feature>
<sequence length="332" mass="37401">MIFRDVREDPFTVYGLYHYRQEPVFRRLPQSVAMQANEGVQTLHTNTAGGRVKFKTNSKTITIQCDMPSLCDMPHMPRCGSSGFDLYVKKGARYWHTGTFMPNDFDHGYTASYSFPCQQERDLLLHFPLYSDVTSLHIGLDDGATLSPGQPYRFPLPVVYYGSSITQGGCASRPGNSYPAVISRKYDCDFLNLGFAGSAKGEPALAEYIAQLPMSAFVLDYDHNAPDVEHLQSTHEAFYQRIRRQQPTLPILLVGRPDFYMHKQDDSQRRDVILTTYRNALQNGDSNVYFLDGHSLFEGDERDACTVDGKHPNDLGFHRMASVIGSVIGTLL</sequence>
<dbReference type="Pfam" id="PF14607">
    <property type="entry name" value="GxDLY"/>
    <property type="match status" value="1"/>
</dbReference>
<dbReference type="Gene3D" id="2.60.120.260">
    <property type="entry name" value="Galactose-binding domain-like"/>
    <property type="match status" value="1"/>
</dbReference>